<organism evidence="3 4">
    <name type="scientific">Candidatus Microsaccharimonas sossegonensis</name>
    <dbReference type="NCBI Taxonomy" id="2506948"/>
    <lineage>
        <taxon>Bacteria</taxon>
        <taxon>Candidatus Saccharimonadota</taxon>
        <taxon>Candidatus Saccharimonadia</taxon>
        <taxon>Candidatus Saccharimonadales</taxon>
        <taxon>Candidatus Saccharimonadaceae</taxon>
        <taxon>Candidatus Microsaccharimonas</taxon>
    </lineage>
</organism>
<keyword evidence="2" id="KW-1133">Transmembrane helix</keyword>
<sequence>MAVFGGYRITRTGIFFIVGMLLLGGLVTGGVLLVKNRGEAVRNDQAVKIAAQNLKDQSQAVPQTTSTTNNSAGTGTGSSTSTPNATNTPATNTNAATNTAGTNINPGGNTNTNAGGTSPPTTNNASELPVTGIDGVQFVEQAAILAAVALSVTYFVSSRRRAIDRL</sequence>
<evidence type="ECO:0000256" key="2">
    <source>
        <dbReference type="SAM" id="Phobius"/>
    </source>
</evidence>
<dbReference type="Proteomes" id="UP000289257">
    <property type="component" value="Unassembled WGS sequence"/>
</dbReference>
<protein>
    <submittedName>
        <fullName evidence="3">Uncharacterized protein</fullName>
    </submittedName>
</protein>
<feature type="transmembrane region" description="Helical" evidence="2">
    <location>
        <begin position="138"/>
        <end position="156"/>
    </location>
</feature>
<accession>A0A4Q0AH85</accession>
<comment type="caution">
    <text evidence="3">The sequence shown here is derived from an EMBL/GenBank/DDBJ whole genome shotgun (WGS) entry which is preliminary data.</text>
</comment>
<feature type="region of interest" description="Disordered" evidence="1">
    <location>
        <begin position="57"/>
        <end position="128"/>
    </location>
</feature>
<dbReference type="AlphaFoldDB" id="A0A4Q0AH85"/>
<keyword evidence="2" id="KW-0472">Membrane</keyword>
<proteinExistence type="predicted"/>
<reference evidence="3" key="1">
    <citation type="submission" date="2019-01" db="EMBL/GenBank/DDBJ databases">
        <title>Genomic signatures and co-occurrence patterns of the ultra-small Saccharimodia (Patescibacteria phylum) suggest a symbiotic lifestyle.</title>
        <authorList>
            <person name="Lemos L."/>
            <person name="Medeiros J."/>
            <person name="Andreote F."/>
            <person name="Fernandes G."/>
            <person name="Varani A."/>
            <person name="Oliveira G."/>
            <person name="Pylro V."/>
        </authorList>
    </citation>
    <scope>NUCLEOTIDE SEQUENCE [LARGE SCALE GENOMIC DNA]</scope>
    <source>
        <strain evidence="3">AMD02</strain>
    </source>
</reference>
<name>A0A4Q0AH85_9BACT</name>
<keyword evidence="2" id="KW-0812">Transmembrane</keyword>
<feature type="compositionally biased region" description="Low complexity" evidence="1">
    <location>
        <begin position="64"/>
        <end position="124"/>
    </location>
</feature>
<gene>
    <name evidence="3" type="ORF">EOT05_02160</name>
</gene>
<evidence type="ECO:0000313" key="4">
    <source>
        <dbReference type="Proteomes" id="UP000289257"/>
    </source>
</evidence>
<evidence type="ECO:0000313" key="3">
    <source>
        <dbReference type="EMBL" id="RWZ78532.1"/>
    </source>
</evidence>
<evidence type="ECO:0000256" key="1">
    <source>
        <dbReference type="SAM" id="MobiDB-lite"/>
    </source>
</evidence>
<dbReference type="EMBL" id="SCKX01000001">
    <property type="protein sequence ID" value="RWZ78532.1"/>
    <property type="molecule type" value="Genomic_DNA"/>
</dbReference>
<feature type="transmembrane region" description="Helical" evidence="2">
    <location>
        <begin position="12"/>
        <end position="34"/>
    </location>
</feature>
<keyword evidence="4" id="KW-1185">Reference proteome</keyword>